<keyword evidence="5 12" id="KW-0812">Transmembrane</keyword>
<feature type="transmembrane region" description="Helical" evidence="12">
    <location>
        <begin position="88"/>
        <end position="110"/>
    </location>
</feature>
<evidence type="ECO:0000256" key="7">
    <source>
        <dbReference type="ARBA" id="ARBA00023053"/>
    </source>
</evidence>
<organism evidence="14 15">
    <name type="scientific">Tsukamurella tyrosinosolvens</name>
    <dbReference type="NCBI Taxonomy" id="57704"/>
    <lineage>
        <taxon>Bacteria</taxon>
        <taxon>Bacillati</taxon>
        <taxon>Actinomycetota</taxon>
        <taxon>Actinomycetes</taxon>
        <taxon>Mycobacteriales</taxon>
        <taxon>Tsukamurellaceae</taxon>
        <taxon>Tsukamurella</taxon>
    </lineage>
</organism>
<evidence type="ECO:0000256" key="10">
    <source>
        <dbReference type="ARBA" id="ARBA00023201"/>
    </source>
</evidence>
<keyword evidence="15" id="KW-1185">Reference proteome</keyword>
<dbReference type="InterPro" id="IPR006153">
    <property type="entry name" value="Cation/H_exchanger_TM"/>
</dbReference>
<keyword evidence="9 12" id="KW-0472">Membrane</keyword>
<feature type="transmembrane region" description="Helical" evidence="12">
    <location>
        <begin position="55"/>
        <end position="76"/>
    </location>
</feature>
<dbReference type="GO" id="GO:0006814">
    <property type="term" value="P:sodium ion transport"/>
    <property type="evidence" value="ECO:0007669"/>
    <property type="project" value="UniProtKB-KW"/>
</dbReference>
<evidence type="ECO:0000256" key="2">
    <source>
        <dbReference type="ARBA" id="ARBA00005551"/>
    </source>
</evidence>
<sequence length="392" mass="39453">MTFSTLALVTALGLLGPLLAAKRSWHLPLILGPMLAGVVFGATGFRVLDATEPTFAFLADIGFAIVMFVAGTHVPVRDPAVRSALGSGAIRAAAVGVIAAVLGTALAAAFDIGHAALYAVLMASSSAAVVLPVINDNHLTGKPVLALTAQVAIADTVCVVALPLVIDPPTAGRAALGALAVGGAAFVLYLLLRWSENSGLRDRLEAFSEQREFALQLRISLVALFLLAAIATTMHVSVMLAGFALGLAVSSVGEPRRMAAQLFALGEGFLAPLFFVWLGARVNLRDLVEHPSFILLGLALGFGAIGAHVAMRFAGLPIPLGVLAAAQIGVPVAAVTVGEQLHLFAAGEGAALILGALVTIGGVSLAAGPAASSAATAPPGPASPGARPAHPS</sequence>
<evidence type="ECO:0000256" key="4">
    <source>
        <dbReference type="ARBA" id="ARBA00022449"/>
    </source>
</evidence>
<evidence type="ECO:0000256" key="8">
    <source>
        <dbReference type="ARBA" id="ARBA00023065"/>
    </source>
</evidence>
<feature type="domain" description="Cation/H+ exchanger transmembrane" evidence="13">
    <location>
        <begin position="14"/>
        <end position="365"/>
    </location>
</feature>
<keyword evidence="10" id="KW-0739">Sodium transport</keyword>
<keyword evidence="6 12" id="KW-1133">Transmembrane helix</keyword>
<dbReference type="OrthoDB" id="4413712at2"/>
<evidence type="ECO:0000259" key="13">
    <source>
        <dbReference type="Pfam" id="PF00999"/>
    </source>
</evidence>
<dbReference type="InterPro" id="IPR038770">
    <property type="entry name" value="Na+/solute_symporter_sf"/>
</dbReference>
<evidence type="ECO:0000256" key="9">
    <source>
        <dbReference type="ARBA" id="ARBA00023136"/>
    </source>
</evidence>
<feature type="region of interest" description="Disordered" evidence="11">
    <location>
        <begin position="372"/>
        <end position="392"/>
    </location>
</feature>
<keyword evidence="8" id="KW-0406">Ion transport</keyword>
<dbReference type="Gene3D" id="1.20.1530.20">
    <property type="match status" value="1"/>
</dbReference>
<feature type="transmembrane region" description="Helical" evidence="12">
    <location>
        <begin position="258"/>
        <end position="280"/>
    </location>
</feature>
<dbReference type="PANTHER" id="PTHR43562">
    <property type="entry name" value="NAPA-TYPE SODIUM/HYDROGEN ANTIPORTER"/>
    <property type="match status" value="1"/>
</dbReference>
<feature type="transmembrane region" description="Helical" evidence="12">
    <location>
        <begin position="213"/>
        <end position="246"/>
    </location>
</feature>
<gene>
    <name evidence="14" type="ORF">SAMN04489793_2754</name>
</gene>
<protein>
    <submittedName>
        <fullName evidence="14">Kef-type K+ transport system, membrane component KefB</fullName>
    </submittedName>
</protein>
<dbReference type="RefSeq" id="WP_068741835.1">
    <property type="nucleotide sequence ID" value="NZ_FNSA01000003.1"/>
</dbReference>
<reference evidence="15" key="1">
    <citation type="submission" date="2016-10" db="EMBL/GenBank/DDBJ databases">
        <authorList>
            <person name="Varghese N."/>
            <person name="Submissions S."/>
        </authorList>
    </citation>
    <scope>NUCLEOTIDE SEQUENCE [LARGE SCALE GENOMIC DNA]</scope>
    <source>
        <strain evidence="15">DSM 44234</strain>
    </source>
</reference>
<dbReference type="AlphaFoldDB" id="A0A1H4U007"/>
<feature type="transmembrane region" description="Helical" evidence="12">
    <location>
        <begin position="116"/>
        <end position="134"/>
    </location>
</feature>
<feature type="transmembrane region" description="Helical" evidence="12">
    <location>
        <begin position="349"/>
        <end position="371"/>
    </location>
</feature>
<dbReference type="GO" id="GO:0015297">
    <property type="term" value="F:antiporter activity"/>
    <property type="evidence" value="ECO:0007669"/>
    <property type="project" value="UniProtKB-KW"/>
</dbReference>
<feature type="transmembrane region" description="Helical" evidence="12">
    <location>
        <begin position="146"/>
        <end position="166"/>
    </location>
</feature>
<comment type="subcellular location">
    <subcellularLocation>
        <location evidence="1">Membrane</location>
        <topology evidence="1">Multi-pass membrane protein</topology>
    </subcellularLocation>
</comment>
<name>A0A1H4U007_TSUTY</name>
<dbReference type="EMBL" id="FNSA01000003">
    <property type="protein sequence ID" value="SEC62042.1"/>
    <property type="molecule type" value="Genomic_DNA"/>
</dbReference>
<evidence type="ECO:0000313" key="14">
    <source>
        <dbReference type="EMBL" id="SEC62042.1"/>
    </source>
</evidence>
<comment type="similarity">
    <text evidence="2">Belongs to the monovalent cation:proton antiporter 2 (CPA2) transporter (TC 2.A.37) family.</text>
</comment>
<keyword evidence="3" id="KW-0813">Transport</keyword>
<feature type="transmembrane region" description="Helical" evidence="12">
    <location>
        <begin position="292"/>
        <end position="310"/>
    </location>
</feature>
<proteinExistence type="inferred from homology"/>
<evidence type="ECO:0000256" key="5">
    <source>
        <dbReference type="ARBA" id="ARBA00022692"/>
    </source>
</evidence>
<evidence type="ECO:0000256" key="3">
    <source>
        <dbReference type="ARBA" id="ARBA00022448"/>
    </source>
</evidence>
<dbReference type="STRING" id="57704.SAMN04489793_2754"/>
<evidence type="ECO:0000256" key="12">
    <source>
        <dbReference type="SAM" id="Phobius"/>
    </source>
</evidence>
<dbReference type="Pfam" id="PF00999">
    <property type="entry name" value="Na_H_Exchanger"/>
    <property type="match status" value="1"/>
</dbReference>
<dbReference type="GO" id="GO:1902600">
    <property type="term" value="P:proton transmembrane transport"/>
    <property type="evidence" value="ECO:0007669"/>
    <property type="project" value="InterPro"/>
</dbReference>
<feature type="transmembrane region" description="Helical" evidence="12">
    <location>
        <begin position="172"/>
        <end position="192"/>
    </location>
</feature>
<dbReference type="GO" id="GO:0016020">
    <property type="term" value="C:membrane"/>
    <property type="evidence" value="ECO:0007669"/>
    <property type="project" value="UniProtKB-SubCell"/>
</dbReference>
<accession>A0A1H4U007</accession>
<dbReference type="PANTHER" id="PTHR43562:SF3">
    <property type="entry name" value="SODIUM ION_PROTON EXCHANGER (EUROFUNG)"/>
    <property type="match status" value="1"/>
</dbReference>
<evidence type="ECO:0000313" key="15">
    <source>
        <dbReference type="Proteomes" id="UP000182241"/>
    </source>
</evidence>
<feature type="transmembrane region" description="Helical" evidence="12">
    <location>
        <begin position="316"/>
        <end position="337"/>
    </location>
</feature>
<evidence type="ECO:0000256" key="11">
    <source>
        <dbReference type="SAM" id="MobiDB-lite"/>
    </source>
</evidence>
<keyword evidence="4" id="KW-0050">Antiport</keyword>
<evidence type="ECO:0000256" key="6">
    <source>
        <dbReference type="ARBA" id="ARBA00022989"/>
    </source>
</evidence>
<keyword evidence="7" id="KW-0915">Sodium</keyword>
<dbReference type="Proteomes" id="UP000182241">
    <property type="component" value="Unassembled WGS sequence"/>
</dbReference>
<evidence type="ECO:0000256" key="1">
    <source>
        <dbReference type="ARBA" id="ARBA00004141"/>
    </source>
</evidence>